<keyword evidence="1" id="KW-0812">Transmembrane</keyword>
<gene>
    <name evidence="2" type="ORF">CLV25_1229</name>
</gene>
<accession>A0A4V2RN04</accession>
<dbReference type="InterPro" id="IPR005642">
    <property type="entry name" value="LysO"/>
</dbReference>
<protein>
    <submittedName>
        <fullName evidence="2">Lysine exporter LysO-like protein</fullName>
    </submittedName>
</protein>
<feature type="transmembrane region" description="Helical" evidence="1">
    <location>
        <begin position="59"/>
        <end position="81"/>
    </location>
</feature>
<dbReference type="OrthoDB" id="711065at2"/>
<dbReference type="Proteomes" id="UP000294830">
    <property type="component" value="Unassembled WGS sequence"/>
</dbReference>
<dbReference type="AlphaFoldDB" id="A0A4V2RN04"/>
<name>A0A4V2RN04_9BACT</name>
<evidence type="ECO:0000256" key="1">
    <source>
        <dbReference type="SAM" id="Phobius"/>
    </source>
</evidence>
<evidence type="ECO:0000313" key="3">
    <source>
        <dbReference type="Proteomes" id="UP000294830"/>
    </source>
</evidence>
<reference evidence="2 3" key="1">
    <citation type="submission" date="2019-03" db="EMBL/GenBank/DDBJ databases">
        <title>Genomic Encyclopedia of Archaeal and Bacterial Type Strains, Phase II (KMG-II): from individual species to whole genera.</title>
        <authorList>
            <person name="Goeker M."/>
        </authorList>
    </citation>
    <scope>NUCLEOTIDE SEQUENCE [LARGE SCALE GENOMIC DNA]</scope>
    <source>
        <strain evidence="2 3">RL-C</strain>
    </source>
</reference>
<comment type="caution">
    <text evidence="2">The sequence shown here is derived from an EMBL/GenBank/DDBJ whole genome shotgun (WGS) entry which is preliminary data.</text>
</comment>
<proteinExistence type="predicted"/>
<keyword evidence="3" id="KW-1185">Reference proteome</keyword>
<keyword evidence="1" id="KW-0472">Membrane</keyword>
<sequence>MLIVIGIMFFGVSVGLLLRNNPPKLLPKFINLVIYALLLILGISVGANEMIVNNLHTLGVQALIITLGALVGSILLSWLLFRYLFK</sequence>
<organism evidence="2 3">
    <name type="scientific">Acetobacteroides hydrogenigenes</name>
    <dbReference type="NCBI Taxonomy" id="979970"/>
    <lineage>
        <taxon>Bacteria</taxon>
        <taxon>Pseudomonadati</taxon>
        <taxon>Bacteroidota</taxon>
        <taxon>Bacteroidia</taxon>
        <taxon>Bacteroidales</taxon>
        <taxon>Rikenellaceae</taxon>
        <taxon>Acetobacteroides</taxon>
    </lineage>
</organism>
<dbReference type="Pfam" id="PF03956">
    <property type="entry name" value="Lys_export"/>
    <property type="match status" value="1"/>
</dbReference>
<keyword evidence="1" id="KW-1133">Transmembrane helix</keyword>
<feature type="transmembrane region" description="Helical" evidence="1">
    <location>
        <begin position="29"/>
        <end position="47"/>
    </location>
</feature>
<dbReference type="GO" id="GO:0015661">
    <property type="term" value="F:L-lysine efflux transmembrane transporter activity"/>
    <property type="evidence" value="ECO:0007669"/>
    <property type="project" value="InterPro"/>
</dbReference>
<dbReference type="EMBL" id="SLWB01000022">
    <property type="protein sequence ID" value="TCN61700.1"/>
    <property type="molecule type" value="Genomic_DNA"/>
</dbReference>
<evidence type="ECO:0000313" key="2">
    <source>
        <dbReference type="EMBL" id="TCN61700.1"/>
    </source>
</evidence>